<evidence type="ECO:0000313" key="3">
    <source>
        <dbReference type="EMBL" id="SFI08184.1"/>
    </source>
</evidence>
<reference evidence="4" key="1">
    <citation type="submission" date="2016-10" db="EMBL/GenBank/DDBJ databases">
        <authorList>
            <person name="Varghese N."/>
            <person name="Submissions S."/>
        </authorList>
    </citation>
    <scope>NUCLEOTIDE SEQUENCE [LARGE SCALE GENOMIC DNA]</scope>
    <source>
        <strain evidence="4">DSM 26348</strain>
    </source>
</reference>
<evidence type="ECO:0000256" key="2">
    <source>
        <dbReference type="SAM" id="MobiDB-lite"/>
    </source>
</evidence>
<feature type="coiled-coil region" evidence="1">
    <location>
        <begin position="963"/>
        <end position="1004"/>
    </location>
</feature>
<evidence type="ECO:0008006" key="5">
    <source>
        <dbReference type="Google" id="ProtNLM"/>
    </source>
</evidence>
<dbReference type="Proteomes" id="UP000199518">
    <property type="component" value="Unassembled WGS sequence"/>
</dbReference>
<proteinExistence type="predicted"/>
<feature type="region of interest" description="Disordered" evidence="2">
    <location>
        <begin position="870"/>
        <end position="895"/>
    </location>
</feature>
<dbReference type="EMBL" id="FOQD01000005">
    <property type="protein sequence ID" value="SFI08184.1"/>
    <property type="molecule type" value="Genomic_DNA"/>
</dbReference>
<protein>
    <recommendedName>
        <fullName evidence="5">Pre-peptidase C-terminal domain-containing protein</fullName>
    </recommendedName>
</protein>
<keyword evidence="4" id="KW-1185">Reference proteome</keyword>
<accession>A0A1I3FAG6</accession>
<dbReference type="Gene3D" id="2.60.120.380">
    <property type="match status" value="2"/>
</dbReference>
<sequence length="1165" mass="124842">MIAAALKPKHDEGTFTKDGVVTIKQTFVTRSLYILWISVVACGWMNAQAQAQLPQTRLYAISPSGGQAGDVVELNLTSGEDLEEITQLRFTHPGISAAPKMVLVEGVETPAANSFLVTIEKDVPPGVYEVACGGLWGFSNPRRFVVGTRPEVIEAANNRTPETAASLTIGEVVNGSMKTSTDVDWFRFSAQPGQRIVFDCWAERIDSRMNAVLAVYDATGRRRLATSRNVKGDDPVLVFDVPTAGPYLLKLHDLTYRSGNEMTYRLEAHTAPYVEFAYPPVATAGSTSPFTLYGYNLPNGRRTGQILRGVELEAIDVEITAPHECDSLQVEQRVAPAGLGTDAFSYRFQAGTQTTNPIRIGLTSEPVLREHEPNDAAQQAHTTDLPVTIAGQFAKPGDQDVSRFTGQAGQSVTVEVIAERMGSPVDPVLVLERVVTRPDQSDEMIAVSVQDDNAASLNQNVFETRTGDPVLTFKLPETGLYQITLRDRYWETRGDASLLYRLSVRPSRPDFRVVAVPGPPTSGQVTPATLRCNDRFPVTVYAFRQDGYDGEIRIVPESLPPGVLCDGALIRSGASYATLILTAVEETSPTWQAATFTAEGKSTDSDGHQSLLAHPVRSAAVVWGFHGVFPAVCRLTQQFPVSLQAEPAPYQLATTATTIEVFQGSTVEFPVTAARSDAAHEAIRLNLQELPAQVTVDSSTTTIAKDADQQLLRLTVGDAVPAGTYPVWIQSESEVSYRRNPQAAERQKTALAAATQSANAARDTAQNATKAKSEAIRLLGLANKKVQQAQATAVATQQVADAARTLLDKFTIAQRESADVLTVAEQELSAENQRLAQAQARQRVHEETVATADADNRQAARVLSEARAMVTSLQTPEAPAESSEPKTELPGTESTVETPLAAAQRALQLAETQAATASAARETAVLKQKTDKVEFDAVAALHAASMKRHNEAFQASESARQSLVTQKQTLAQAELAARAAQQALMAAQSDAAAAERERSLAEAAEAAAATTASNLEGVRRHLEMKANEAAHAAEPRAVTASIPSSTVLIKILPAPLKLAAEPLNQGTIGIDGTLGIKVNVQRQNEFDGPVEVTVLETAGESNALQSESLQLTATQQTGVLRLTSANGFRPGNSYQLMIKAAAHSSGRKCVVDVPLCVTIPGQSGL</sequence>
<dbReference type="STRING" id="1576369.SAMN05421753_105151"/>
<evidence type="ECO:0000256" key="1">
    <source>
        <dbReference type="SAM" id="Coils"/>
    </source>
</evidence>
<keyword evidence="1" id="KW-0175">Coiled coil</keyword>
<evidence type="ECO:0000313" key="4">
    <source>
        <dbReference type="Proteomes" id="UP000199518"/>
    </source>
</evidence>
<dbReference type="AlphaFoldDB" id="A0A1I3FAG6"/>
<gene>
    <name evidence="3" type="ORF">SAMN05421753_105151</name>
</gene>
<organism evidence="3 4">
    <name type="scientific">Planctomicrobium piriforme</name>
    <dbReference type="NCBI Taxonomy" id="1576369"/>
    <lineage>
        <taxon>Bacteria</taxon>
        <taxon>Pseudomonadati</taxon>
        <taxon>Planctomycetota</taxon>
        <taxon>Planctomycetia</taxon>
        <taxon>Planctomycetales</taxon>
        <taxon>Planctomycetaceae</taxon>
        <taxon>Planctomicrobium</taxon>
    </lineage>
</organism>
<name>A0A1I3FAG6_9PLAN</name>